<evidence type="ECO:0000313" key="3">
    <source>
        <dbReference type="Proteomes" id="UP000812440"/>
    </source>
</evidence>
<evidence type="ECO:0000313" key="2">
    <source>
        <dbReference type="EMBL" id="KAG8444667.1"/>
    </source>
</evidence>
<evidence type="ECO:0000256" key="1">
    <source>
        <dbReference type="SAM" id="Phobius"/>
    </source>
</evidence>
<dbReference type="Proteomes" id="UP000812440">
    <property type="component" value="Chromosome 5"/>
</dbReference>
<keyword evidence="1" id="KW-0812">Transmembrane</keyword>
<feature type="transmembrane region" description="Helical" evidence="1">
    <location>
        <begin position="36"/>
        <end position="57"/>
    </location>
</feature>
<gene>
    <name evidence="2" type="ORF">GDO86_009726</name>
</gene>
<accession>A0A8T2JMJ9</accession>
<keyword evidence="1" id="KW-1133">Transmembrane helix</keyword>
<dbReference type="EMBL" id="JAACNH010000004">
    <property type="protein sequence ID" value="KAG8444667.1"/>
    <property type="molecule type" value="Genomic_DNA"/>
</dbReference>
<protein>
    <submittedName>
        <fullName evidence="2">Uncharacterized protein</fullName>
    </submittedName>
</protein>
<proteinExistence type="predicted"/>
<comment type="caution">
    <text evidence="2">The sequence shown here is derived from an EMBL/GenBank/DDBJ whole genome shotgun (WGS) entry which is preliminary data.</text>
</comment>
<sequence length="79" mass="9589">MVIYPYRLYKMTMLSILRNFLGKIRDYFTVDLFQGIITYLYFDGSVKLRSIYFLFFFKTNSILKKIKLEIHVAELPYLL</sequence>
<dbReference type="AlphaFoldDB" id="A0A8T2JMJ9"/>
<reference evidence="2" key="1">
    <citation type="thesis" date="2020" institute="ProQuest LLC" country="789 East Eisenhower Parkway, Ann Arbor, MI, USA">
        <title>Comparative Genomics and Chromosome Evolution.</title>
        <authorList>
            <person name="Mudd A.B."/>
        </authorList>
    </citation>
    <scope>NUCLEOTIDE SEQUENCE</scope>
    <source>
        <strain evidence="2">Female2</strain>
        <tissue evidence="2">Blood</tissue>
    </source>
</reference>
<name>A0A8T2JMJ9_9PIPI</name>
<keyword evidence="1" id="KW-0472">Membrane</keyword>
<organism evidence="2 3">
    <name type="scientific">Hymenochirus boettgeri</name>
    <name type="common">Congo dwarf clawed frog</name>
    <dbReference type="NCBI Taxonomy" id="247094"/>
    <lineage>
        <taxon>Eukaryota</taxon>
        <taxon>Metazoa</taxon>
        <taxon>Chordata</taxon>
        <taxon>Craniata</taxon>
        <taxon>Vertebrata</taxon>
        <taxon>Euteleostomi</taxon>
        <taxon>Amphibia</taxon>
        <taxon>Batrachia</taxon>
        <taxon>Anura</taxon>
        <taxon>Pipoidea</taxon>
        <taxon>Pipidae</taxon>
        <taxon>Pipinae</taxon>
        <taxon>Hymenochirus</taxon>
    </lineage>
</organism>
<keyword evidence="3" id="KW-1185">Reference proteome</keyword>